<keyword evidence="7 13" id="KW-0418">Kinase</keyword>
<dbReference type="InterPro" id="IPR000560">
    <property type="entry name" value="His_Pase_clade-2"/>
</dbReference>
<feature type="region of interest" description="Disordered" evidence="14">
    <location>
        <begin position="1666"/>
        <end position="1732"/>
    </location>
</feature>
<feature type="region of interest" description="Disordered" evidence="14">
    <location>
        <begin position="1827"/>
        <end position="1922"/>
    </location>
</feature>
<keyword evidence="8 13" id="KW-0067">ATP-binding</keyword>
<dbReference type="Gene3D" id="3.30.470.20">
    <property type="entry name" value="ATP-grasp fold, B domain"/>
    <property type="match status" value="1"/>
</dbReference>
<dbReference type="GO" id="GO:0000828">
    <property type="term" value="F:inositol hexakisphosphate kinase activity"/>
    <property type="evidence" value="ECO:0007669"/>
    <property type="project" value="TreeGrafter"/>
</dbReference>
<accession>A0A8S4EFD1</accession>
<feature type="compositionally biased region" description="Polar residues" evidence="14">
    <location>
        <begin position="1683"/>
        <end position="1699"/>
    </location>
</feature>
<dbReference type="Pfam" id="PF18086">
    <property type="entry name" value="PPIP5K2_N"/>
    <property type="match status" value="1"/>
</dbReference>
<evidence type="ECO:0000256" key="10">
    <source>
        <dbReference type="ARBA" id="ARBA00034629"/>
    </source>
</evidence>
<dbReference type="GO" id="GO:0016791">
    <property type="term" value="F:phosphatase activity"/>
    <property type="evidence" value="ECO:0007669"/>
    <property type="project" value="UniProtKB-ARBA"/>
</dbReference>
<comment type="catalytic activity">
    <reaction evidence="9">
        <text>5-diphospho-1D-myo-inositol 1,2,3,4,6-pentakisphosphate + ATP + H(+) = 1,5-bis(diphospho)-1D-myo-inositol 2,3,4,6-tetrakisphosphate + ADP</text>
        <dbReference type="Rhea" id="RHEA:10276"/>
        <dbReference type="ChEBI" id="CHEBI:15378"/>
        <dbReference type="ChEBI" id="CHEBI:30616"/>
        <dbReference type="ChEBI" id="CHEBI:58628"/>
        <dbReference type="ChEBI" id="CHEBI:77983"/>
        <dbReference type="ChEBI" id="CHEBI:456216"/>
        <dbReference type="EC" id="2.7.4.24"/>
    </reaction>
    <physiologicalReaction direction="left-to-right" evidence="9">
        <dbReference type="Rhea" id="RHEA:10277"/>
    </physiologicalReaction>
</comment>
<evidence type="ECO:0000256" key="11">
    <source>
        <dbReference type="ARBA" id="ARBA00055071"/>
    </source>
</evidence>
<evidence type="ECO:0000313" key="17">
    <source>
        <dbReference type="Proteomes" id="UP000653454"/>
    </source>
</evidence>
<dbReference type="FunFam" id="3.30.470.20:FF:000003">
    <property type="entry name" value="Inositol hexakisphosphate and diphosphoinositol-pentakisphosphate kinase"/>
    <property type="match status" value="1"/>
</dbReference>
<dbReference type="InterPro" id="IPR037446">
    <property type="entry name" value="His_Pase_VIP1"/>
</dbReference>
<dbReference type="SUPFAM" id="SSF48371">
    <property type="entry name" value="ARM repeat"/>
    <property type="match status" value="1"/>
</dbReference>
<evidence type="ECO:0000256" key="13">
    <source>
        <dbReference type="RuleBase" id="RU365032"/>
    </source>
</evidence>
<comment type="function">
    <text evidence="11">Bifunctional inositol kinase that acts in concert with the IP6K kinases to synthesize the diphosphate group-containing inositol pyrophosphates diphosphoinositol pentakisphosphate, PP-InsP5, and bis-diphosphoinositol tetrakisphosphate, (PP)2-InsP4. PP-InsP5 and (PP)2-InsP4, also respectively called InsP7 and InsP8, may regulate a variety of cellular processes, including apoptosis, vesicle trafficking, cytoskeletal dynamics, and exocytosis. Phosphorylates inositol hexakisphosphate (InsP6) at position 1 to produce PP-InsP5 which is in turn phosphorylated by IP6Ks to produce (PP)2-InsP4. Alternatively, phosphorylates PP-InsP5 at position 1, produced by IP6Ks from InsP6, to produce (PP)2-InsP4.</text>
</comment>
<keyword evidence="4 13" id="KW-0963">Cytoplasm</keyword>
<dbReference type="CDD" id="cd07061">
    <property type="entry name" value="HP_HAP_like"/>
    <property type="match status" value="1"/>
</dbReference>
<organism evidence="16 17">
    <name type="scientific">Plutella xylostella</name>
    <name type="common">Diamondback moth</name>
    <name type="synonym">Plutella maculipennis</name>
    <dbReference type="NCBI Taxonomy" id="51655"/>
    <lineage>
        <taxon>Eukaryota</taxon>
        <taxon>Metazoa</taxon>
        <taxon>Ecdysozoa</taxon>
        <taxon>Arthropoda</taxon>
        <taxon>Hexapoda</taxon>
        <taxon>Insecta</taxon>
        <taxon>Pterygota</taxon>
        <taxon>Neoptera</taxon>
        <taxon>Endopterygota</taxon>
        <taxon>Lepidoptera</taxon>
        <taxon>Glossata</taxon>
        <taxon>Ditrysia</taxon>
        <taxon>Yponomeutoidea</taxon>
        <taxon>Plutellidae</taxon>
        <taxon>Plutella</taxon>
    </lineage>
</organism>
<gene>
    <name evidence="16" type="ORF">PLXY2_LOCUS5571</name>
</gene>
<dbReference type="PANTHER" id="PTHR12750">
    <property type="entry name" value="DIPHOSPHOINOSITOL PENTAKISPHOSPHATE KINASE"/>
    <property type="match status" value="1"/>
</dbReference>
<evidence type="ECO:0000256" key="8">
    <source>
        <dbReference type="ARBA" id="ARBA00022840"/>
    </source>
</evidence>
<comment type="similarity">
    <text evidence="2 13">Belongs to the histidine acid phosphatase family. VIP1 subfamily.</text>
</comment>
<dbReference type="GO" id="GO:0005524">
    <property type="term" value="F:ATP binding"/>
    <property type="evidence" value="ECO:0007669"/>
    <property type="project" value="UniProtKB-KW"/>
</dbReference>
<keyword evidence="5 13" id="KW-0808">Transferase</keyword>
<evidence type="ECO:0000256" key="6">
    <source>
        <dbReference type="ARBA" id="ARBA00022741"/>
    </source>
</evidence>
<feature type="compositionally biased region" description="Low complexity" evidence="14">
    <location>
        <begin position="1666"/>
        <end position="1682"/>
    </location>
</feature>
<dbReference type="Proteomes" id="UP000653454">
    <property type="component" value="Unassembled WGS sequence"/>
</dbReference>
<dbReference type="Gene3D" id="3.40.50.11950">
    <property type="match status" value="1"/>
</dbReference>
<sequence>MEWQWLKDWWRLKLWRSKKKKDQNDDEFCYCDDCLHDGELDICEPLDPHCDGGKKVVVGVCAMAKKSQSKPMKEILTRLDEFEYIKMLVFPEEQPVEEWPICDCLISFHSKGFPLDKAIQYEKLRKPYVINNLHMQYDIQDRRKVYSILEGEGIEIPRYAVLDRDSPDPKQHELVESEDHVEVNGVVFNKPFVEKPVSAEDHNIYIYYPTSAGGGSQRLFRKIGSRSSIYSPESRVRKTGSFIYEDFMPTDGTDVKVYTVGPDYAHAEARKSPALDGKVERDSEGKEIRYPVILSNQEKLISRKVCLAFKQTVCGFDLLRANGKSFVCDVNGFSFVKNSNKYYDDCAKILGNMILRELAPTLHIPWSVPFQLDDPPIVPTTFGKMMELRCVVAVIRHGDRTPKQKMKVEVRHPRFFEIFEKYDGFKRGHVKLKKPKQLQEILDIARALLADIHTHHADPEIEEKQGKLEQLKSVLEIDRGEAGQLEQLKSVLEMYGHFSGINRKVQMKYQPRGRPRGSSSDDGNPPPANVDGTGEPSLVLILKWGGELTPAGRVQAEELGRMFRCMYPGGQGRHIPGVYPSGQGCVPGEGGTQGLGLLRLHSTFRHDLKIYASDEGRVQMTAAAFAKGLLALEGELTPILVQMVKSANTNGLLDNDCDSSKVQNIPGRHEDLRSDEGRVQMTAAAFAKGLLALEGELTPILVQMVKSANTNGLLDNDCDSSKVQNMAKSRLHEAMQVDRELTEEDKARINPCGASSVARALQLVKSPAQCCAHLHTLVQRLVNVVTHKKDEPKTKGEGLSLYSTSNIASGALAWLVVLAWSAARALQLVKSPAQCCAHLHTLVQRLVNVVTHKKDEPKTKGSHWLVAGAWSVARALQLVKSPAQCCAHLHTLVQRLVNVVTHKKDEPKTKGSHWLVAGALSVARALQLVKSPAQCCAHLHTLVQRLVNVVTHKKDEPKTKAWRALQLVKSPAQCCAHLHTLVERLVNVVTHKKDEPKTKVAGAWSVARALQLVKSPAQCCAHLHTLVQRLVNVVTHKKDEPKTKGSHWLVVGAWSVARALQLVKSPAQCCAHLHTLVQRLVNVVTHKKDEPKTKVVGAWSVARALQLVKSPAQCCAHLHTLVQRLVNVVTHKKDEPKTKDTILYHGETWELMGRRWGKIEKDFCTKNKTYDISKIPDIYDCIKYDLQHNQHTLQFDMAEELYIYAKYLADIVIPQEYGLTMQEKLTIGQGICTPLLKKIRADLQRNIEESGEETVNRLNPRYSHGVSSPGRHVRTRLYFTSESHVHSLLTVLRFGGLLDVMKDEQWRRAMEYVSMVSELNYMSQIVVMLYEDPTKDPCSEERFHVELHFSPGVNCCVQKNLPPGPGFRPHSRNHSTTNNSSSPEEVKCIEEEGEEDQMASQETLQPDHLDEMDQSFSPNKVSKSKLRPSDPIPICNLHYTVSGHEASTLAARLNEELRARSQHAQEIREHAHSEEKETKDSEEHSTSTPRARSYDQHKQTSDNARHWSPPRTPEFDLEGVESSTNELPLSAILFASGGANDRGSAGRRQRHSLAGQMTYLKMLGLGRGKLPGGLFSTAVISGSSSAPNLRVMIPSATASTTALEGFGGVPAIRPLETLHNALSLRQLDAFLERVTAAPVLVPQAAGNSVGWSGPSSLMSSSGEVASALSSAGPSSPNSNYASTSDAKTISDSSNWSRSKLPQWDGEPALGAGLQPYVPHANRPGSSISGDVTPVSLASELDFNSNEATAGSITDHDLMSATEGEEDEETLSADPCGSPRGSDAGASTSAALDYYGLNLHKDLPSSSKNFNQDEHRNKCTKSEATQHIDALTQSKSKNKRNEVLNGSRRSSDSSAQKNNLTPHGVTGSRFTTTLVAEGSPAPATSPERKSHDNTPNLSPDETVQPVVTKAKNPSVKPGFNISD</sequence>
<evidence type="ECO:0000256" key="3">
    <source>
        <dbReference type="ARBA" id="ARBA00012893"/>
    </source>
</evidence>
<name>A0A8S4EFD1_PLUXY</name>
<dbReference type="FunFam" id="3.40.50.11950:FF:000003">
    <property type="entry name" value="Inositol hexakisphosphate and diphosphoinositol-pentakisphosphate kinase"/>
    <property type="match status" value="1"/>
</dbReference>
<feature type="region of interest" description="Disordered" evidence="14">
    <location>
        <begin position="1458"/>
        <end position="1522"/>
    </location>
</feature>
<proteinExistence type="inferred from homology"/>
<dbReference type="GO" id="GO:0005829">
    <property type="term" value="C:cytosol"/>
    <property type="evidence" value="ECO:0007669"/>
    <property type="project" value="UniProtKB-SubCell"/>
</dbReference>
<dbReference type="InterPro" id="IPR033379">
    <property type="entry name" value="Acid_Pase_AS"/>
</dbReference>
<feature type="compositionally biased region" description="Basic and acidic residues" evidence="14">
    <location>
        <begin position="1810"/>
        <end position="1822"/>
    </location>
</feature>
<evidence type="ECO:0000256" key="4">
    <source>
        <dbReference type="ARBA" id="ARBA00022490"/>
    </source>
</evidence>
<feature type="domain" description="VIP1 N-terminal" evidence="15">
    <location>
        <begin position="56"/>
        <end position="141"/>
    </location>
</feature>
<dbReference type="PANTHER" id="PTHR12750:SF9">
    <property type="entry name" value="INOSITOL HEXAKISPHOSPHATE AND DIPHOSPHOINOSITOL-PENTAKISPHOSPHATE KINASE"/>
    <property type="match status" value="1"/>
</dbReference>
<dbReference type="Gene3D" id="3.40.50.1240">
    <property type="entry name" value="Phosphoglycerate mutase-like"/>
    <property type="match status" value="3"/>
</dbReference>
<evidence type="ECO:0000256" key="5">
    <source>
        <dbReference type="ARBA" id="ARBA00022679"/>
    </source>
</evidence>
<comment type="catalytic activity">
    <reaction evidence="10">
        <text>1D-myo-inositol hexakisphosphate + ATP = 1-diphospho-1D-myo-inositol 2,3,4,5,6-pentakisphosphate + ADP</text>
        <dbReference type="Rhea" id="RHEA:37459"/>
        <dbReference type="ChEBI" id="CHEBI:30616"/>
        <dbReference type="ChEBI" id="CHEBI:58130"/>
        <dbReference type="ChEBI" id="CHEBI:74946"/>
        <dbReference type="ChEBI" id="CHEBI:456216"/>
        <dbReference type="EC" id="2.7.4.24"/>
    </reaction>
    <physiologicalReaction direction="left-to-right" evidence="10">
        <dbReference type="Rhea" id="RHEA:37460"/>
    </physiologicalReaction>
</comment>
<reference evidence="16" key="1">
    <citation type="submission" date="2020-11" db="EMBL/GenBank/DDBJ databases">
        <authorList>
            <person name="Whiteford S."/>
        </authorList>
    </citation>
    <scope>NUCLEOTIDE SEQUENCE</scope>
</reference>
<keyword evidence="6 13" id="KW-0547">Nucleotide-binding</keyword>
<protein>
    <recommendedName>
        <fullName evidence="12 13">Inositol hexakisphosphate and diphosphoinositol-pentakisphosphate kinase</fullName>
        <ecNumber evidence="3 13">2.7.4.24</ecNumber>
    </recommendedName>
</protein>
<comment type="subcellular location">
    <subcellularLocation>
        <location evidence="1 13">Cytoplasm</location>
        <location evidence="1 13">Cytosol</location>
    </subcellularLocation>
</comment>
<dbReference type="PROSITE" id="PS00616">
    <property type="entry name" value="HIS_ACID_PHOSPHAT_1"/>
    <property type="match status" value="1"/>
</dbReference>
<feature type="region of interest" description="Disordered" evidence="14">
    <location>
        <begin position="1745"/>
        <end position="1786"/>
    </location>
</feature>
<evidence type="ECO:0000256" key="2">
    <source>
        <dbReference type="ARBA" id="ARBA00005609"/>
    </source>
</evidence>
<dbReference type="EC" id="2.7.4.24" evidence="3 13"/>
<feature type="region of interest" description="Disordered" evidence="14">
    <location>
        <begin position="1365"/>
        <end position="1402"/>
    </location>
</feature>
<dbReference type="Pfam" id="PF00328">
    <property type="entry name" value="His_Phos_2"/>
    <property type="match status" value="3"/>
</dbReference>
<keyword evidence="17" id="KW-1185">Reference proteome</keyword>
<dbReference type="GO" id="GO:0033857">
    <property type="term" value="F:5-diphosphoinositol pentakisphosphate 1-kinase activity"/>
    <property type="evidence" value="ECO:0007669"/>
    <property type="project" value="TreeGrafter"/>
</dbReference>
<feature type="compositionally biased region" description="Basic and acidic residues" evidence="14">
    <location>
        <begin position="1492"/>
        <end position="1505"/>
    </location>
</feature>
<evidence type="ECO:0000256" key="9">
    <source>
        <dbReference type="ARBA" id="ARBA00033696"/>
    </source>
</evidence>
<dbReference type="GO" id="GO:0006020">
    <property type="term" value="P:inositol metabolic process"/>
    <property type="evidence" value="ECO:0007669"/>
    <property type="project" value="TreeGrafter"/>
</dbReference>
<comment type="caution">
    <text evidence="16">The sequence shown here is derived from an EMBL/GenBank/DDBJ whole genome shotgun (WGS) entry which is preliminary data.</text>
</comment>
<evidence type="ECO:0000256" key="1">
    <source>
        <dbReference type="ARBA" id="ARBA00004514"/>
    </source>
</evidence>
<evidence type="ECO:0000313" key="16">
    <source>
        <dbReference type="EMBL" id="CAG9114702.1"/>
    </source>
</evidence>
<dbReference type="InterPro" id="IPR029033">
    <property type="entry name" value="His_PPase_superfam"/>
</dbReference>
<feature type="region of interest" description="Disordered" evidence="14">
    <location>
        <begin position="505"/>
        <end position="532"/>
    </location>
</feature>
<evidence type="ECO:0000256" key="7">
    <source>
        <dbReference type="ARBA" id="ARBA00022777"/>
    </source>
</evidence>
<dbReference type="SUPFAM" id="SSF53254">
    <property type="entry name" value="Phosphoglycerate mutase-like"/>
    <property type="match status" value="2"/>
</dbReference>
<evidence type="ECO:0000256" key="14">
    <source>
        <dbReference type="SAM" id="MobiDB-lite"/>
    </source>
</evidence>
<dbReference type="EMBL" id="CAJHNJ030000016">
    <property type="protein sequence ID" value="CAG9114702.1"/>
    <property type="molecule type" value="Genomic_DNA"/>
</dbReference>
<evidence type="ECO:0000256" key="12">
    <source>
        <dbReference type="ARBA" id="ARBA00071668"/>
    </source>
</evidence>
<dbReference type="InterPro" id="IPR040557">
    <property type="entry name" value="VIP1_N"/>
</dbReference>
<evidence type="ECO:0000259" key="15">
    <source>
        <dbReference type="Pfam" id="PF18086"/>
    </source>
</evidence>
<dbReference type="GO" id="GO:0032958">
    <property type="term" value="P:inositol phosphate biosynthetic process"/>
    <property type="evidence" value="ECO:0007669"/>
    <property type="project" value="TreeGrafter"/>
</dbReference>
<feature type="region of interest" description="Disordered" evidence="14">
    <location>
        <begin position="1410"/>
        <end position="1429"/>
    </location>
</feature>
<feature type="compositionally biased region" description="Polar residues" evidence="14">
    <location>
        <begin position="1851"/>
        <end position="1860"/>
    </location>
</feature>
<dbReference type="InterPro" id="IPR016024">
    <property type="entry name" value="ARM-type_fold"/>
</dbReference>
<feature type="region of interest" description="Disordered" evidence="14">
    <location>
        <begin position="1803"/>
        <end position="1822"/>
    </location>
</feature>
<feature type="compositionally biased region" description="Basic and acidic residues" evidence="14">
    <location>
        <begin position="1458"/>
        <end position="1485"/>
    </location>
</feature>